<comment type="similarity">
    <text evidence="1">Belongs to the cyclin family.</text>
</comment>
<dbReference type="Gene3D" id="1.10.472.10">
    <property type="entry name" value="Cyclin-like"/>
    <property type="match status" value="2"/>
</dbReference>
<dbReference type="GO" id="GO:0016538">
    <property type="term" value="F:cyclin-dependent protein serine/threonine kinase regulator activity"/>
    <property type="evidence" value="ECO:0007669"/>
    <property type="project" value="InterPro"/>
</dbReference>
<dbReference type="AlphaFoldDB" id="A0AAD5U1G6"/>
<evidence type="ECO:0000259" key="2">
    <source>
        <dbReference type="SMART" id="SM00385"/>
    </source>
</evidence>
<dbReference type="GO" id="GO:0006357">
    <property type="term" value="P:regulation of transcription by RNA polymerase II"/>
    <property type="evidence" value="ECO:0007669"/>
    <property type="project" value="InterPro"/>
</dbReference>
<dbReference type="InterPro" id="IPR013763">
    <property type="entry name" value="Cyclin-like_dom"/>
</dbReference>
<feature type="domain" description="Cyclin-like" evidence="2">
    <location>
        <begin position="49"/>
        <end position="150"/>
    </location>
</feature>
<proteinExistence type="inferred from homology"/>
<dbReference type="PANTHER" id="PTHR10026">
    <property type="entry name" value="CYCLIN"/>
    <property type="match status" value="1"/>
</dbReference>
<dbReference type="InterPro" id="IPR036915">
    <property type="entry name" value="Cyclin-like_sf"/>
</dbReference>
<gene>
    <name evidence="3" type="ORF">HK099_003586</name>
</gene>
<dbReference type="Proteomes" id="UP001211065">
    <property type="component" value="Unassembled WGS sequence"/>
</dbReference>
<evidence type="ECO:0000313" key="4">
    <source>
        <dbReference type="Proteomes" id="UP001211065"/>
    </source>
</evidence>
<sequence>MSFSSRISANTDDEKNNWIFNEFEMFKSPSFRDGVTPENESWLRLRGCIFISKLAKNLCLPKETSNIAKVILHRFYARNSCKTFVYQDIASTCLFLCSKFVADSYRKLKDFIVVCARLASKNDKLVLKEGDKEFNQWRDNLLYYEELVLEAITMDFDIQLPHILCAELVCKYNGGKKICKQSLEFCHDSLNTTLILRYDLKTVAAVAVYTACRQLKEDLYYVDEKNNKISWIKHSNFNEELLESLMEELVVSFDEVEHKKEAIRRATATFSKLKALKRKNELEDAVFNNKRRRVNSSLDSFSPVSTTTPNQLVKIENNNESRNNISSISPPISQPDTNCIDNLKSNNNNNMLNGSSLDIIIAADVKNSNNIHYSNNSSSLET</sequence>
<keyword evidence="4" id="KW-1185">Reference proteome</keyword>
<dbReference type="EMBL" id="JADGJW010000236">
    <property type="protein sequence ID" value="KAJ3221326.1"/>
    <property type="molecule type" value="Genomic_DNA"/>
</dbReference>
<organism evidence="3 4">
    <name type="scientific">Clydaea vesicula</name>
    <dbReference type="NCBI Taxonomy" id="447962"/>
    <lineage>
        <taxon>Eukaryota</taxon>
        <taxon>Fungi</taxon>
        <taxon>Fungi incertae sedis</taxon>
        <taxon>Chytridiomycota</taxon>
        <taxon>Chytridiomycota incertae sedis</taxon>
        <taxon>Chytridiomycetes</taxon>
        <taxon>Lobulomycetales</taxon>
        <taxon>Lobulomycetaceae</taxon>
        <taxon>Clydaea</taxon>
    </lineage>
</organism>
<evidence type="ECO:0000256" key="1">
    <source>
        <dbReference type="RuleBase" id="RU000383"/>
    </source>
</evidence>
<dbReference type="SUPFAM" id="SSF47954">
    <property type="entry name" value="Cyclin-like"/>
    <property type="match status" value="2"/>
</dbReference>
<name>A0AAD5U1G6_9FUNG</name>
<comment type="caution">
    <text evidence="3">The sequence shown here is derived from an EMBL/GenBank/DDBJ whole genome shotgun (WGS) entry which is preliminary data.</text>
</comment>
<protein>
    <recommendedName>
        <fullName evidence="2">Cyclin-like domain-containing protein</fullName>
    </recommendedName>
</protein>
<keyword evidence="1" id="KW-0195">Cyclin</keyword>
<dbReference type="Pfam" id="PF00134">
    <property type="entry name" value="Cyclin_N"/>
    <property type="match status" value="1"/>
</dbReference>
<evidence type="ECO:0000313" key="3">
    <source>
        <dbReference type="EMBL" id="KAJ3221326.1"/>
    </source>
</evidence>
<reference evidence="3" key="1">
    <citation type="submission" date="2020-05" db="EMBL/GenBank/DDBJ databases">
        <title>Phylogenomic resolution of chytrid fungi.</title>
        <authorList>
            <person name="Stajich J.E."/>
            <person name="Amses K."/>
            <person name="Simmons R."/>
            <person name="Seto K."/>
            <person name="Myers J."/>
            <person name="Bonds A."/>
            <person name="Quandt C.A."/>
            <person name="Barry K."/>
            <person name="Liu P."/>
            <person name="Grigoriev I."/>
            <person name="Longcore J.E."/>
            <person name="James T.Y."/>
        </authorList>
    </citation>
    <scope>NUCLEOTIDE SEQUENCE</scope>
    <source>
        <strain evidence="3">JEL0476</strain>
    </source>
</reference>
<dbReference type="InterPro" id="IPR043198">
    <property type="entry name" value="Cyclin/Ssn8"/>
</dbReference>
<accession>A0AAD5U1G6</accession>
<dbReference type="SMART" id="SM00385">
    <property type="entry name" value="CYCLIN"/>
    <property type="match status" value="1"/>
</dbReference>
<dbReference type="InterPro" id="IPR006671">
    <property type="entry name" value="Cyclin_N"/>
</dbReference>